<protein>
    <submittedName>
        <fullName evidence="1">Uncharacterized protein</fullName>
    </submittedName>
</protein>
<accession>A0ABQ0Q8Y5</accession>
<sequence>MLHYFLIAVLAGPQMLPFPRLVQGSTFLPAPAGQSLVALHPQFRPVTQVLLSGGRLSFESQQACTAFAQNELKSSGGVQLLCQPDGTP</sequence>
<gene>
    <name evidence="1" type="ORF">AA0228_0674</name>
</gene>
<dbReference type="EMBL" id="BAQW01000004">
    <property type="protein sequence ID" value="GBR09434.1"/>
    <property type="molecule type" value="Genomic_DNA"/>
</dbReference>
<proteinExistence type="predicted"/>
<name>A0ABQ0Q8Y5_9PROT</name>
<organism evidence="1 2">
    <name type="scientific">Gluconobacter frateurii NRIC 0228</name>
    <dbReference type="NCBI Taxonomy" id="1307946"/>
    <lineage>
        <taxon>Bacteria</taxon>
        <taxon>Pseudomonadati</taxon>
        <taxon>Pseudomonadota</taxon>
        <taxon>Alphaproteobacteria</taxon>
        <taxon>Acetobacterales</taxon>
        <taxon>Acetobacteraceae</taxon>
        <taxon>Gluconobacter</taxon>
    </lineage>
</organism>
<keyword evidence="2" id="KW-1185">Reference proteome</keyword>
<evidence type="ECO:0000313" key="2">
    <source>
        <dbReference type="Proteomes" id="UP001061070"/>
    </source>
</evidence>
<dbReference type="RefSeq" id="WP_099181530.1">
    <property type="nucleotide sequence ID" value="NZ_BAQW01000004.1"/>
</dbReference>
<comment type="caution">
    <text evidence="1">The sequence shown here is derived from an EMBL/GenBank/DDBJ whole genome shotgun (WGS) entry which is preliminary data.</text>
</comment>
<dbReference type="Proteomes" id="UP001061070">
    <property type="component" value="Unassembled WGS sequence"/>
</dbReference>
<evidence type="ECO:0000313" key="1">
    <source>
        <dbReference type="EMBL" id="GBR09434.1"/>
    </source>
</evidence>
<reference evidence="1" key="1">
    <citation type="submission" date="2013-04" db="EMBL/GenBank/DDBJ databases">
        <title>The genome sequencing project of 58 acetic acid bacteria.</title>
        <authorList>
            <person name="Okamoto-Kainuma A."/>
            <person name="Ishikawa M."/>
            <person name="Umino S."/>
            <person name="Koizumi Y."/>
            <person name="Shiwa Y."/>
            <person name="Yoshikawa H."/>
            <person name="Matsutani M."/>
            <person name="Matsushita K."/>
        </authorList>
    </citation>
    <scope>NUCLEOTIDE SEQUENCE</scope>
    <source>
        <strain evidence="1">NRIC 0228</strain>
    </source>
</reference>